<dbReference type="GO" id="GO:0008202">
    <property type="term" value="P:steroid metabolic process"/>
    <property type="evidence" value="ECO:0007669"/>
    <property type="project" value="UniProtKB-KW"/>
</dbReference>
<dbReference type="Pfam" id="PF13561">
    <property type="entry name" value="adh_short_C2"/>
    <property type="match status" value="1"/>
</dbReference>
<evidence type="ECO:0000313" key="8">
    <source>
        <dbReference type="Proteomes" id="UP000033874"/>
    </source>
</evidence>
<evidence type="ECO:0000256" key="3">
    <source>
        <dbReference type="ARBA" id="ARBA00023027"/>
    </source>
</evidence>
<dbReference type="PANTHER" id="PTHR43180:SF28">
    <property type="entry name" value="NAD(P)-BINDING ROSSMANN-FOLD SUPERFAMILY PROTEIN"/>
    <property type="match status" value="1"/>
</dbReference>
<dbReference type="GO" id="GO:0016491">
    <property type="term" value="F:oxidoreductase activity"/>
    <property type="evidence" value="ECO:0007669"/>
    <property type="project" value="UniProtKB-KW"/>
</dbReference>
<dbReference type="SUPFAM" id="SSF51735">
    <property type="entry name" value="NAD(P)-binding Rossmann-fold domains"/>
    <property type="match status" value="1"/>
</dbReference>
<organism evidence="7 8">
    <name type="scientific">Sphingobium chungbukense</name>
    <dbReference type="NCBI Taxonomy" id="56193"/>
    <lineage>
        <taxon>Bacteria</taxon>
        <taxon>Pseudomonadati</taxon>
        <taxon>Pseudomonadota</taxon>
        <taxon>Alphaproteobacteria</taxon>
        <taxon>Sphingomonadales</taxon>
        <taxon>Sphingomonadaceae</taxon>
        <taxon>Sphingobium</taxon>
    </lineage>
</organism>
<dbReference type="PRINTS" id="PR00080">
    <property type="entry name" value="SDRFAMILY"/>
</dbReference>
<dbReference type="PRINTS" id="PR00081">
    <property type="entry name" value="GDHRDH"/>
</dbReference>
<keyword evidence="4" id="KW-0443">Lipid metabolism</keyword>
<evidence type="ECO:0000256" key="6">
    <source>
        <dbReference type="ARBA" id="ARBA00051383"/>
    </source>
</evidence>
<evidence type="ECO:0000256" key="2">
    <source>
        <dbReference type="ARBA" id="ARBA00023002"/>
    </source>
</evidence>
<protein>
    <submittedName>
        <fullName evidence="7">3-beta hydroxysteroid dehydrogenase</fullName>
    </submittedName>
</protein>
<keyword evidence="3" id="KW-0520">NAD</keyword>
<name>A0A0M3AJ63_9SPHN</name>
<evidence type="ECO:0000313" key="7">
    <source>
        <dbReference type="EMBL" id="KKW90132.1"/>
    </source>
</evidence>
<dbReference type="EMBL" id="LBIC01000012">
    <property type="protein sequence ID" value="KKW90132.1"/>
    <property type="molecule type" value="Genomic_DNA"/>
</dbReference>
<dbReference type="FunFam" id="3.40.50.720:FF:000084">
    <property type="entry name" value="Short-chain dehydrogenase reductase"/>
    <property type="match status" value="1"/>
</dbReference>
<evidence type="ECO:0000256" key="1">
    <source>
        <dbReference type="ARBA" id="ARBA00006484"/>
    </source>
</evidence>
<dbReference type="Gene3D" id="3.40.50.720">
    <property type="entry name" value="NAD(P)-binding Rossmann-like Domain"/>
    <property type="match status" value="1"/>
</dbReference>
<dbReference type="PATRIC" id="fig|56193.3.peg.4649"/>
<comment type="similarity">
    <text evidence="1">Belongs to the short-chain dehydrogenases/reductases (SDR) family.</text>
</comment>
<dbReference type="RefSeq" id="WP_046765753.1">
    <property type="nucleotide sequence ID" value="NZ_LBIC01000012.1"/>
</dbReference>
<accession>A0A0M3AJ63</accession>
<comment type="catalytic activity">
    <reaction evidence="6">
        <text>2,5-dichlorocyclohexa-2,5-dien-1,4-diol + NAD(+) = 2,5-dichlorohydroquinone + NADH + H(+)</text>
        <dbReference type="Rhea" id="RHEA:15741"/>
        <dbReference type="ChEBI" id="CHEBI:15378"/>
        <dbReference type="ChEBI" id="CHEBI:27545"/>
        <dbReference type="ChEBI" id="CHEBI:28975"/>
        <dbReference type="ChEBI" id="CHEBI:57540"/>
        <dbReference type="ChEBI" id="CHEBI:57945"/>
    </reaction>
</comment>
<keyword evidence="2" id="KW-0560">Oxidoreductase</keyword>
<dbReference type="AlphaFoldDB" id="A0A0M3AJ63"/>
<comment type="caution">
    <text evidence="7">The sequence shown here is derived from an EMBL/GenBank/DDBJ whole genome shotgun (WGS) entry which is preliminary data.</text>
</comment>
<evidence type="ECO:0000256" key="5">
    <source>
        <dbReference type="ARBA" id="ARBA00023221"/>
    </source>
</evidence>
<dbReference type="PANTHER" id="PTHR43180">
    <property type="entry name" value="3-OXOACYL-(ACYL-CARRIER-PROTEIN) REDUCTASE (AFU_ORTHOLOGUE AFUA_6G11210)"/>
    <property type="match status" value="1"/>
</dbReference>
<proteinExistence type="inferred from homology"/>
<reference evidence="7 8" key="1">
    <citation type="submission" date="2015-04" db="EMBL/GenBank/DDBJ databases">
        <title>Genome sequence of aromatic hydrocarbons-degrading Sphingobium chungbukense DJ77.</title>
        <authorList>
            <person name="Kim Y.-C."/>
            <person name="Chae J.-C."/>
        </authorList>
    </citation>
    <scope>NUCLEOTIDE SEQUENCE [LARGE SCALE GENOMIC DNA]</scope>
    <source>
        <strain evidence="7 8">DJ77</strain>
    </source>
</reference>
<evidence type="ECO:0000256" key="4">
    <source>
        <dbReference type="ARBA" id="ARBA00023098"/>
    </source>
</evidence>
<dbReference type="InterPro" id="IPR002347">
    <property type="entry name" value="SDR_fam"/>
</dbReference>
<keyword evidence="8" id="KW-1185">Reference proteome</keyword>
<keyword evidence="5" id="KW-0753">Steroid metabolism</keyword>
<dbReference type="InterPro" id="IPR036291">
    <property type="entry name" value="NAD(P)-bd_dom_sf"/>
</dbReference>
<gene>
    <name evidence="7" type="ORF">YP76_22105</name>
</gene>
<sequence>MSRLAGKVAFVTGGASGIGRAVCRRFVAEGASVVVADVNATGAAALADELGDKAISRRIDVRLESDWVDALDLAVATFGRLDLVCNIAGIGRGGSIEEIDMADWQAMVDVNLTGPVLGTKHGIKTIVRSGGSGAVINMSSMLGMSASADLAGYAAVKAGVLLLSKSAALHCAEKRYPVRCVSILPTYVDSEMLDPLAESADALNEVKQHMAALVPVGRIATVDDVANAVLFAASDEAAMITGSGIIVDGGQTSGLPSAHF</sequence>
<dbReference type="STRING" id="56193.YP76_22105"/>
<dbReference type="Proteomes" id="UP000033874">
    <property type="component" value="Unassembled WGS sequence"/>
</dbReference>